<keyword evidence="2" id="KW-0418">Kinase</keyword>
<comment type="caution">
    <text evidence="2">The sequence shown here is derived from an EMBL/GenBank/DDBJ whole genome shotgun (WGS) entry which is preliminary data.</text>
</comment>
<reference evidence="3" key="1">
    <citation type="journal article" date="2019" name="Int. J. Syst. Evol. Microbiol.">
        <title>The Global Catalogue of Microorganisms (GCM) 10K type strain sequencing project: providing services to taxonomists for standard genome sequencing and annotation.</title>
        <authorList>
            <consortium name="The Broad Institute Genomics Platform"/>
            <consortium name="The Broad Institute Genome Sequencing Center for Infectious Disease"/>
            <person name="Wu L."/>
            <person name="Ma J."/>
        </authorList>
    </citation>
    <scope>NUCLEOTIDE SEQUENCE [LARGE SCALE GENOMIC DNA]</scope>
    <source>
        <strain evidence="3">JCM 31920</strain>
    </source>
</reference>
<proteinExistence type="predicted"/>
<dbReference type="RefSeq" id="WP_345031252.1">
    <property type="nucleotide sequence ID" value="NZ_BAABEY010000030.1"/>
</dbReference>
<organism evidence="2 3">
    <name type="scientific">Ravibacter arvi</name>
    <dbReference type="NCBI Taxonomy" id="2051041"/>
    <lineage>
        <taxon>Bacteria</taxon>
        <taxon>Pseudomonadati</taxon>
        <taxon>Bacteroidota</taxon>
        <taxon>Cytophagia</taxon>
        <taxon>Cytophagales</taxon>
        <taxon>Spirosomataceae</taxon>
        <taxon>Ravibacter</taxon>
    </lineage>
</organism>
<dbReference type="PANTHER" id="PTHR30437">
    <property type="entry name" value="TRANSCRIPTION ELONGATION FACTOR GREA"/>
    <property type="match status" value="1"/>
</dbReference>
<accession>A0ABP8M4A7</accession>
<protein>
    <submittedName>
        <fullName evidence="2">Nucleoside diphosphate kinase regulator</fullName>
    </submittedName>
</protein>
<dbReference type="Gene3D" id="3.10.50.30">
    <property type="entry name" value="Transcription elongation factor, GreA/GreB, C-terminal domain"/>
    <property type="match status" value="1"/>
</dbReference>
<keyword evidence="2" id="KW-0808">Transferase</keyword>
<feature type="domain" description="Transcription elongation factor GreA/GreB C-terminal" evidence="1">
    <location>
        <begin position="52"/>
        <end position="125"/>
    </location>
</feature>
<dbReference type="InterPro" id="IPR023459">
    <property type="entry name" value="Tscrpt_elong_fac_GreA/B_fam"/>
</dbReference>
<gene>
    <name evidence="2" type="primary">rnk</name>
    <name evidence="2" type="ORF">GCM10023091_33250</name>
</gene>
<dbReference type="InterPro" id="IPR001437">
    <property type="entry name" value="Tscrpt_elong_fac_GreA/B_C"/>
</dbReference>
<keyword evidence="3" id="KW-1185">Reference proteome</keyword>
<dbReference type="Proteomes" id="UP001501508">
    <property type="component" value="Unassembled WGS sequence"/>
</dbReference>
<dbReference type="Pfam" id="PF01272">
    <property type="entry name" value="GreA_GreB"/>
    <property type="match status" value="1"/>
</dbReference>
<dbReference type="GO" id="GO:0016301">
    <property type="term" value="F:kinase activity"/>
    <property type="evidence" value="ECO:0007669"/>
    <property type="project" value="UniProtKB-KW"/>
</dbReference>
<dbReference type="NCBIfam" id="NF004396">
    <property type="entry name" value="PRK05753.1"/>
    <property type="match status" value="1"/>
</dbReference>
<dbReference type="InterPro" id="IPR036953">
    <property type="entry name" value="GreA/GreB_C_sf"/>
</dbReference>
<evidence type="ECO:0000259" key="1">
    <source>
        <dbReference type="Pfam" id="PF01272"/>
    </source>
</evidence>
<dbReference type="PANTHER" id="PTHR30437:SF5">
    <property type="entry name" value="REGULATOR OF NUCLEOSIDE DIPHOSPHATE KINASE"/>
    <property type="match status" value="1"/>
</dbReference>
<dbReference type="EMBL" id="BAABEY010000030">
    <property type="protein sequence ID" value="GAA4443895.1"/>
    <property type="molecule type" value="Genomic_DNA"/>
</dbReference>
<evidence type="ECO:0000313" key="2">
    <source>
        <dbReference type="EMBL" id="GAA4443895.1"/>
    </source>
</evidence>
<name>A0ABP8M4A7_9BACT</name>
<evidence type="ECO:0000313" key="3">
    <source>
        <dbReference type="Proteomes" id="UP001501508"/>
    </source>
</evidence>
<sequence>MNAENNQVILSEDDFRQLSSLTENVSAQGNKQEMTLSYELSRAKVLKNEKMPEQVVRLNSRVKVKDLDSKREMVFDIVLPQFSDVKANKISVLTPMGSALIGLAAGSKIAWKMPAGIRNLEVMEAIYLGEQAQNA</sequence>
<dbReference type="SUPFAM" id="SSF54534">
    <property type="entry name" value="FKBP-like"/>
    <property type="match status" value="1"/>
</dbReference>